<dbReference type="AlphaFoldDB" id="A0A1M7TA12"/>
<evidence type="ECO:0000313" key="3">
    <source>
        <dbReference type="Proteomes" id="UP000186469"/>
    </source>
</evidence>
<dbReference type="EMBL" id="FRDI01000009">
    <property type="protein sequence ID" value="SHN67565.1"/>
    <property type="molecule type" value="Genomic_DNA"/>
</dbReference>
<evidence type="ECO:0000256" key="1">
    <source>
        <dbReference type="SAM" id="SignalP"/>
    </source>
</evidence>
<evidence type="ECO:0000313" key="2">
    <source>
        <dbReference type="EMBL" id="SHN67565.1"/>
    </source>
</evidence>
<proteinExistence type="predicted"/>
<reference evidence="2 3" key="1">
    <citation type="submission" date="2016-12" db="EMBL/GenBank/DDBJ databases">
        <authorList>
            <person name="Song W.-J."/>
            <person name="Kurnit D.M."/>
        </authorList>
    </citation>
    <scope>NUCLEOTIDE SEQUENCE [LARGE SCALE GENOMIC DNA]</scope>
    <source>
        <strain evidence="2 3">DSM 11393</strain>
    </source>
</reference>
<sequence>MKKIIIAITMGIMLCFATSVVAAEQTKAKPKVTAKKTTKAKTSTDTPEVVQQKLDSFAQKLVVDLNKNMLNGENHKEVKQVNGQYVASYCVIDKNSLHTSYAPPSKSTAITYVGYLKYQEVSYQATGKTKAEALAGPFKETSRVPLTELIKYNKGKWSY</sequence>
<organism evidence="2 3">
    <name type="scientific">Desulfovibrio litoralis DSM 11393</name>
    <dbReference type="NCBI Taxonomy" id="1121455"/>
    <lineage>
        <taxon>Bacteria</taxon>
        <taxon>Pseudomonadati</taxon>
        <taxon>Thermodesulfobacteriota</taxon>
        <taxon>Desulfovibrionia</taxon>
        <taxon>Desulfovibrionales</taxon>
        <taxon>Desulfovibrionaceae</taxon>
        <taxon>Desulfovibrio</taxon>
    </lineage>
</organism>
<feature type="chain" id="PRO_5012862079" evidence="1">
    <location>
        <begin position="23"/>
        <end position="159"/>
    </location>
</feature>
<keyword evidence="3" id="KW-1185">Reference proteome</keyword>
<name>A0A1M7TA12_9BACT</name>
<gene>
    <name evidence="2" type="ORF">SAMN02745728_01763</name>
</gene>
<feature type="signal peptide" evidence="1">
    <location>
        <begin position="1"/>
        <end position="22"/>
    </location>
</feature>
<dbReference type="Proteomes" id="UP000186469">
    <property type="component" value="Unassembled WGS sequence"/>
</dbReference>
<accession>A0A1M7TA12</accession>
<keyword evidence="1" id="KW-0732">Signal</keyword>
<protein>
    <submittedName>
        <fullName evidence="2">Uncharacterized protein</fullName>
    </submittedName>
</protein>
<dbReference type="RefSeq" id="WP_072697454.1">
    <property type="nucleotide sequence ID" value="NZ_FRDI01000009.1"/>
</dbReference>